<reference evidence="1 2" key="1">
    <citation type="journal article" date="2012" name="PLoS Pathog.">
        <title>Comparative pathogenomics reveals horizontally acquired novel virulence genes in fungi infecting cereal hosts.</title>
        <authorList>
            <person name="Gardiner D.M."/>
            <person name="McDonald M.C."/>
            <person name="Covarelli L."/>
            <person name="Solomon P.S."/>
            <person name="Rusu A.G."/>
            <person name="Marshall M."/>
            <person name="Kazan K."/>
            <person name="Chakraborty S."/>
            <person name="McDonald B.A."/>
            <person name="Manners J.M."/>
        </authorList>
    </citation>
    <scope>NUCLEOTIDE SEQUENCE [LARGE SCALE GENOMIC DNA]</scope>
    <source>
        <strain evidence="1 2">CS3096</strain>
    </source>
</reference>
<dbReference type="HOGENOM" id="CLU_2885900_0_0_1"/>
<evidence type="ECO:0000313" key="2">
    <source>
        <dbReference type="Proteomes" id="UP000007978"/>
    </source>
</evidence>
<keyword evidence="2" id="KW-1185">Reference proteome</keyword>
<evidence type="ECO:0000313" key="1">
    <source>
        <dbReference type="EMBL" id="EKJ77109.1"/>
    </source>
</evidence>
<protein>
    <submittedName>
        <fullName evidence="1">Uncharacterized protein</fullName>
    </submittedName>
</protein>
<organism evidence="1 2">
    <name type="scientific">Fusarium pseudograminearum (strain CS3096)</name>
    <name type="common">Wheat and barley crown-rot fungus</name>
    <dbReference type="NCBI Taxonomy" id="1028729"/>
    <lineage>
        <taxon>Eukaryota</taxon>
        <taxon>Fungi</taxon>
        <taxon>Dikarya</taxon>
        <taxon>Ascomycota</taxon>
        <taxon>Pezizomycotina</taxon>
        <taxon>Sordariomycetes</taxon>
        <taxon>Hypocreomycetidae</taxon>
        <taxon>Hypocreales</taxon>
        <taxon>Nectriaceae</taxon>
        <taxon>Fusarium</taxon>
    </lineage>
</organism>
<dbReference type="RefSeq" id="XP_009254147.1">
    <property type="nucleotide sequence ID" value="XM_009255872.1"/>
</dbReference>
<dbReference type="AlphaFoldDB" id="K3VQ38"/>
<proteinExistence type="predicted"/>
<dbReference type="KEGG" id="fpu:FPSE_02753"/>
<accession>K3VQ38</accession>
<comment type="caution">
    <text evidence="1">The sequence shown here is derived from an EMBL/GenBank/DDBJ whole genome shotgun (WGS) entry which is preliminary data.</text>
</comment>
<dbReference type="GeneID" id="20361372"/>
<dbReference type="Proteomes" id="UP000007978">
    <property type="component" value="Chromosome 4"/>
</dbReference>
<name>K3VQ38_FUSPC</name>
<gene>
    <name evidence="1" type="ORF">FPSE_02753</name>
</gene>
<sequence length="63" mass="6956">MASQPDFTTTLICPIGFSSNTQSGVGLCGYIHNMRAVLKRELHETEIYLVLFGSYNYIVLGAN</sequence>
<dbReference type="EMBL" id="AFNW01000063">
    <property type="protein sequence ID" value="EKJ77109.1"/>
    <property type="molecule type" value="Genomic_DNA"/>
</dbReference>